<dbReference type="InterPro" id="IPR012334">
    <property type="entry name" value="Pectin_lyas_fold"/>
</dbReference>
<feature type="domain" description="Filamentous haemagglutinin FhaB/tRNA nuclease CdiA-like TPS" evidence="2">
    <location>
        <begin position="428"/>
        <end position="539"/>
    </location>
</feature>
<dbReference type="SMART" id="SM00912">
    <property type="entry name" value="Haemagg_act"/>
    <property type="match status" value="2"/>
</dbReference>
<dbReference type="Proteomes" id="UP001576780">
    <property type="component" value="Unassembled WGS sequence"/>
</dbReference>
<proteinExistence type="predicted"/>
<dbReference type="Pfam" id="PF05860">
    <property type="entry name" value="TPS"/>
    <property type="match status" value="2"/>
</dbReference>
<sequence>MAQVIPDATLPNNSLVIQQGNTSIIEGGTRAGGNLFHSFGEFSVPTGGEVFFNNAVDVQNILSRVTGGTISNIDGLIRANGAANLFLLNPNGIIFSPNANLKIGGSFIASTASGLRFADGSFWSAKNPQSSPLLTVSVPIGLQFGTNAGSIINRSQTPANDGLIFPGLSVQPGKTLALVGNGITLEDGGLTVRNGRVELGSVGDSSLVGLNAIDPGFALSYENVQNFQDIQLLSQSLNSSVFGENVQLQGRQIILKNSPDSLDYSQIRYQKNLTLNASESIEISGKSIVSSATVDEQAVGSLSIATGSLTIRDEATVSDNLGGTITITTKELTVRDGGKILTSTLNNANAGNLIIKASDFVKVSRGGGIFALTERDSTGNGGNLTIDTRRLEGTAIATQSYGQGFAGKLTINTVEPLPEVIERGIIPDRTLPINSTVKAGFNTTLIEGGTQVGNNLFHSFEQFSLSTDNTAYFNNNLDAQNIFTRVTGNSISNIDGTIQTNGTANLFLLNPNGIIFGKNASLNIGGSFLATTATNFLFADGKEFSATATQTTPSLSISIPTGLQFSNNTGEIIYQSTGETVNQLTGIRNNNFRVQIEKSLALIGGNITLDGANLKATNARIELGGVAEAATVGLNLDSNSIRLTFPNVALANVFLNQAEVRVDNNLNSQESGTIRVTGKQIGLVGSAIEFSTDKPGDFIIINASKSVNIVDKSRIAVILGGSSDGKTGDLIINALESVQLKESTIGDNRNSGGNIRIQTGKLTLIGGNEPTAISTLNIDRQGGNIQIDASKSVELIGSTKISSQTIANNSSTSPTEAQGGNITINTGKLLIQALDKFAIITTTTSSTGDPSVAGKAGNLTINASQEVVLEGQAKLLTSTSTKGSAGDLTIQTRNLLVKNGGQIIAETKSDGAGGNLTIKANSIEIRGKSIENLTPSELGAASGFRLPNNSKIIRKGTAGNINIETERLIVRDGSRITVSSFSQGKAGSINVKANSILLDNQANLKADTSGGGGEINLNATTLILRRGSSITTNATGVEIPGGNISINSGVLIGLENSDITANAEDAKGGKIQIETQSIFGAEPRTREQLERFLGSDTVLDPSRLSSSDITAFSQRQGPNLQGTIAINTPDIDPNSGLIELPETFIDPSSLIDQRCSPQLEQSTFIIIGRGGLPTPPNEAINADSIWEDWRITSNSQTTTKLNSSNKITPENINQKLETIVEAQAWYKDVKGNIVLTAQTTSVTPQSSWLNSPNCPAPNTNYSSKLP</sequence>
<dbReference type="InterPro" id="IPR008638">
    <property type="entry name" value="FhaB/CdiA-like_TPS"/>
</dbReference>
<evidence type="ECO:0000313" key="3">
    <source>
        <dbReference type="EMBL" id="MFB2835047.1"/>
    </source>
</evidence>
<protein>
    <submittedName>
        <fullName evidence="3">Filamentous hemagglutinin N-terminal domain-containing protein</fullName>
    </submittedName>
</protein>
<name>A0ABV4WIZ9_9CYAN</name>
<evidence type="ECO:0000256" key="1">
    <source>
        <dbReference type="SAM" id="MobiDB-lite"/>
    </source>
</evidence>
<dbReference type="EMBL" id="JBHFNT010000085">
    <property type="protein sequence ID" value="MFB2835047.1"/>
    <property type="molecule type" value="Genomic_DNA"/>
</dbReference>
<dbReference type="Gene3D" id="2.160.20.10">
    <property type="entry name" value="Single-stranded right-handed beta-helix, Pectin lyase-like"/>
    <property type="match status" value="3"/>
</dbReference>
<keyword evidence="4" id="KW-1185">Reference proteome</keyword>
<accession>A0ABV4WIZ9</accession>
<feature type="region of interest" description="Disordered" evidence="1">
    <location>
        <begin position="1245"/>
        <end position="1266"/>
    </location>
</feature>
<evidence type="ECO:0000313" key="4">
    <source>
        <dbReference type="Proteomes" id="UP001576780"/>
    </source>
</evidence>
<dbReference type="RefSeq" id="WP_413277472.1">
    <property type="nucleotide sequence ID" value="NZ_JBHFNT010000085.1"/>
</dbReference>
<dbReference type="InterPro" id="IPR011050">
    <property type="entry name" value="Pectin_lyase_fold/virulence"/>
</dbReference>
<dbReference type="SUPFAM" id="SSF51126">
    <property type="entry name" value="Pectin lyase-like"/>
    <property type="match status" value="4"/>
</dbReference>
<evidence type="ECO:0000259" key="2">
    <source>
        <dbReference type="SMART" id="SM00912"/>
    </source>
</evidence>
<organism evidence="3 4">
    <name type="scientific">Floridaenema evergladense BLCC-F167</name>
    <dbReference type="NCBI Taxonomy" id="3153639"/>
    <lineage>
        <taxon>Bacteria</taxon>
        <taxon>Bacillati</taxon>
        <taxon>Cyanobacteriota</taxon>
        <taxon>Cyanophyceae</taxon>
        <taxon>Oscillatoriophycideae</taxon>
        <taxon>Aerosakkonematales</taxon>
        <taxon>Aerosakkonemataceae</taxon>
        <taxon>Floridanema</taxon>
        <taxon>Floridanema evergladense</taxon>
    </lineage>
</organism>
<reference evidence="3 4" key="1">
    <citation type="submission" date="2024-09" db="EMBL/GenBank/DDBJ databases">
        <title>Floridaenema gen nov. (Aerosakkonemataceae, Aerosakkonematales ord. nov., Cyanobacteria) from benthic tropical and subtropical fresh waters, with the description of four new species.</title>
        <authorList>
            <person name="Moretto J.A."/>
            <person name="Berthold D.E."/>
            <person name="Lefler F.W."/>
            <person name="Huang I.-S."/>
            <person name="Laughinghouse H. IV."/>
        </authorList>
    </citation>
    <scope>NUCLEOTIDE SEQUENCE [LARGE SCALE GENOMIC DNA]</scope>
    <source>
        <strain evidence="3 4">BLCC-F167</strain>
    </source>
</reference>
<comment type="caution">
    <text evidence="3">The sequence shown here is derived from an EMBL/GenBank/DDBJ whole genome shotgun (WGS) entry which is preliminary data.</text>
</comment>
<feature type="domain" description="Filamentous haemagglutinin FhaB/tRNA nuclease CdiA-like TPS" evidence="2">
    <location>
        <begin position="5"/>
        <end position="118"/>
    </location>
</feature>
<gene>
    <name evidence="3" type="ORF">ACE1CA_10990</name>
</gene>
<dbReference type="NCBIfam" id="TIGR01901">
    <property type="entry name" value="adhes_NPXG"/>
    <property type="match status" value="2"/>
</dbReference>